<accession>A0A1I3ZQL3</accession>
<dbReference type="RefSeq" id="WP_092701914.1">
    <property type="nucleotide sequence ID" value="NZ_FOSR01000003.1"/>
</dbReference>
<keyword evidence="1" id="KW-0472">Membrane</keyword>
<protein>
    <submittedName>
        <fullName evidence="2">Uncharacterized protein</fullName>
    </submittedName>
</protein>
<dbReference type="EMBL" id="FOSR01000003">
    <property type="protein sequence ID" value="SFK46170.1"/>
    <property type="molecule type" value="Genomic_DNA"/>
</dbReference>
<evidence type="ECO:0000256" key="1">
    <source>
        <dbReference type="SAM" id="Phobius"/>
    </source>
</evidence>
<organism evidence="2 3">
    <name type="scientific">Rhodanobacter glycinis</name>
    <dbReference type="NCBI Taxonomy" id="582702"/>
    <lineage>
        <taxon>Bacteria</taxon>
        <taxon>Pseudomonadati</taxon>
        <taxon>Pseudomonadota</taxon>
        <taxon>Gammaproteobacteria</taxon>
        <taxon>Lysobacterales</taxon>
        <taxon>Rhodanobacteraceae</taxon>
        <taxon>Rhodanobacter</taxon>
    </lineage>
</organism>
<feature type="transmembrane region" description="Helical" evidence="1">
    <location>
        <begin position="21"/>
        <end position="41"/>
    </location>
</feature>
<dbReference type="AlphaFoldDB" id="A0A1I3ZQL3"/>
<keyword evidence="3" id="KW-1185">Reference proteome</keyword>
<proteinExistence type="predicted"/>
<keyword evidence="1" id="KW-1133">Transmembrane helix</keyword>
<dbReference type="Proteomes" id="UP000198725">
    <property type="component" value="Unassembled WGS sequence"/>
</dbReference>
<reference evidence="3" key="1">
    <citation type="submission" date="2016-10" db="EMBL/GenBank/DDBJ databases">
        <authorList>
            <person name="Varghese N."/>
            <person name="Submissions S."/>
        </authorList>
    </citation>
    <scope>NUCLEOTIDE SEQUENCE [LARGE SCALE GENOMIC DNA]</scope>
    <source>
        <strain evidence="3">MO64</strain>
    </source>
</reference>
<evidence type="ECO:0000313" key="3">
    <source>
        <dbReference type="Proteomes" id="UP000198725"/>
    </source>
</evidence>
<gene>
    <name evidence="2" type="ORF">SAMN05192579_10352</name>
</gene>
<evidence type="ECO:0000313" key="2">
    <source>
        <dbReference type="EMBL" id="SFK46170.1"/>
    </source>
</evidence>
<name>A0A1I3ZQL3_9GAMM</name>
<sequence>MSARNSPRPGGHGEAWYQQPILWFGAAIFAALLAGCVWMIVVSARHADTPLDAPHAVLGVPASTHSTPPPSP</sequence>
<keyword evidence="1" id="KW-0812">Transmembrane</keyword>